<organism evidence="1 2">
    <name type="scientific">Salmonella typhimurium (strain 14028s / SGSC 2262)</name>
    <dbReference type="NCBI Taxonomy" id="588858"/>
    <lineage>
        <taxon>Bacteria</taxon>
        <taxon>Pseudomonadati</taxon>
        <taxon>Pseudomonadota</taxon>
        <taxon>Gammaproteobacteria</taxon>
        <taxon>Enterobacterales</taxon>
        <taxon>Enterobacteriaceae</taxon>
        <taxon>Salmonella</taxon>
    </lineage>
</organism>
<accession>A0A0F6AY55</accession>
<evidence type="ECO:0000313" key="1">
    <source>
        <dbReference type="EMBL" id="ACY87177.1"/>
    </source>
</evidence>
<proteinExistence type="predicted"/>
<dbReference type="Proteomes" id="UP000002695">
    <property type="component" value="Chromosome"/>
</dbReference>
<dbReference type="AlphaFoldDB" id="A0A0F6AY55"/>
<dbReference type="HOGENOM" id="CLU_2939105_0_0_6"/>
<name>A0A0F6AY55_SALT1</name>
<gene>
    <name evidence="1" type="ordered locus">STM14_0665</name>
</gene>
<dbReference type="EMBL" id="CP001363">
    <property type="protein sequence ID" value="ACY87177.1"/>
    <property type="molecule type" value="Genomic_DNA"/>
</dbReference>
<keyword evidence="2" id="KW-1185">Reference proteome</keyword>
<protein>
    <submittedName>
        <fullName evidence="1">Uncharacterized protein</fullName>
    </submittedName>
</protein>
<sequence>MMTAEWHLCKSGRLRFRHNQQQTGKSASGVIHTLYFILRPVNVVILRGSLFLNRRQSVNNE</sequence>
<evidence type="ECO:0000313" key="2">
    <source>
        <dbReference type="Proteomes" id="UP000002695"/>
    </source>
</evidence>
<dbReference type="KEGG" id="seo:STM14_0665"/>
<dbReference type="PATRIC" id="fig|588858.6.peg.732"/>
<reference evidence="1 2" key="1">
    <citation type="journal article" date="2010" name="J. Bacteriol.">
        <title>Short-term signatures of evolutionary change in the Salmonella enterica serovar typhimurium 14028 genome.</title>
        <authorList>
            <person name="Jarvik T."/>
            <person name="Smillie C."/>
            <person name="Groisman E.A."/>
            <person name="Ochman H."/>
        </authorList>
    </citation>
    <scope>NUCLEOTIDE SEQUENCE [LARGE SCALE GENOMIC DNA]</scope>
    <source>
        <strain evidence="2">14028s / SGSC 2262</strain>
    </source>
</reference>